<dbReference type="OrthoDB" id="291334at2"/>
<dbReference type="InterPro" id="IPR019268">
    <property type="entry name" value="DUF2278"/>
</dbReference>
<dbReference type="RefSeq" id="WP_045946652.1">
    <property type="nucleotide sequence ID" value="NZ_JZWV01000154.1"/>
</dbReference>
<sequence length="222" mass="24347">MPLDSYGVLSGTLHRHFRDQPDTTGRPFRVHLEVDAPAGRYRCAVDVAGERAATGVRWTVFPLAASILDPVPKMGPGYHELSMSCGSGALDHLRHPALADRPGFLFPRRPPARLQALLDRLHPPHPWVPGSGADAARALESVLVPGREVLVFGEPLADGLGLRNVHRNQGDPYGSPWWPDNGVWQDGAVLTRRPDGRYDAFLHKFAGQADRTDANGRPEREV</sequence>
<comment type="caution">
    <text evidence="1">The sequence shown here is derived from an EMBL/GenBank/DDBJ whole genome shotgun (WGS) entry which is preliminary data.</text>
</comment>
<reference evidence="1 2" key="1">
    <citation type="submission" date="2015-02" db="EMBL/GenBank/DDBJ databases">
        <authorList>
            <person name="Ju K.-S."/>
            <person name="Doroghazi J.R."/>
            <person name="Metcalf W."/>
        </authorList>
    </citation>
    <scope>NUCLEOTIDE SEQUENCE [LARGE SCALE GENOMIC DNA]</scope>
    <source>
        <strain evidence="1 2">NRRL ISP-5550</strain>
    </source>
</reference>
<dbReference type="Pfam" id="PF10042">
    <property type="entry name" value="DUF2278"/>
    <property type="match status" value="1"/>
</dbReference>
<dbReference type="STRING" id="68223.GCA_002028425_06408"/>
<name>A0A0F4JRR3_9ACTN</name>
<accession>A0A0F4JRR3</accession>
<keyword evidence="2" id="KW-1185">Reference proteome</keyword>
<evidence type="ECO:0000313" key="2">
    <source>
        <dbReference type="Proteomes" id="UP000033551"/>
    </source>
</evidence>
<gene>
    <name evidence="1" type="ORF">VR44_07800</name>
</gene>
<dbReference type="Proteomes" id="UP000033551">
    <property type="component" value="Unassembled WGS sequence"/>
</dbReference>
<evidence type="ECO:0008006" key="3">
    <source>
        <dbReference type="Google" id="ProtNLM"/>
    </source>
</evidence>
<proteinExistence type="predicted"/>
<dbReference type="AlphaFoldDB" id="A0A0F4JRR3"/>
<evidence type="ECO:0000313" key="1">
    <source>
        <dbReference type="EMBL" id="KJY36519.1"/>
    </source>
</evidence>
<protein>
    <recommendedName>
        <fullName evidence="3">DUF2278 domain-containing protein</fullName>
    </recommendedName>
</protein>
<dbReference type="PATRIC" id="fig|68223.7.peg.4266"/>
<dbReference type="EMBL" id="JZWV01000154">
    <property type="protein sequence ID" value="KJY36519.1"/>
    <property type="molecule type" value="Genomic_DNA"/>
</dbReference>
<organism evidence="1 2">
    <name type="scientific">Streptomyces katrae</name>
    <dbReference type="NCBI Taxonomy" id="68223"/>
    <lineage>
        <taxon>Bacteria</taxon>
        <taxon>Bacillati</taxon>
        <taxon>Actinomycetota</taxon>
        <taxon>Actinomycetes</taxon>
        <taxon>Kitasatosporales</taxon>
        <taxon>Streptomycetaceae</taxon>
        <taxon>Streptomyces</taxon>
    </lineage>
</organism>